<name>A0A8H6T1T5_9AGAR</name>
<reference evidence="7" key="1">
    <citation type="submission" date="2020-05" db="EMBL/GenBank/DDBJ databases">
        <title>Mycena genomes resolve the evolution of fungal bioluminescence.</title>
        <authorList>
            <person name="Tsai I.J."/>
        </authorList>
    </citation>
    <scope>NUCLEOTIDE SEQUENCE</scope>
    <source>
        <strain evidence="7">171206Taipei</strain>
    </source>
</reference>
<dbReference type="PANTHER" id="PTHR48083">
    <property type="entry name" value="MEDIUM-CHAIN SPECIFIC ACYL-COA DEHYDROGENASE, MITOCHONDRIAL-RELATED"/>
    <property type="match status" value="1"/>
</dbReference>
<dbReference type="Gene3D" id="1.20.140.10">
    <property type="entry name" value="Butyryl-CoA Dehydrogenase, subunit A, domain 3"/>
    <property type="match status" value="1"/>
</dbReference>
<dbReference type="InterPro" id="IPR013786">
    <property type="entry name" value="AcylCoA_DH/ox_N"/>
</dbReference>
<keyword evidence="5" id="KW-0560">Oxidoreductase</keyword>
<comment type="caution">
    <text evidence="7">The sequence shown here is derived from an EMBL/GenBank/DDBJ whole genome shotgun (WGS) entry which is preliminary data.</text>
</comment>
<comment type="cofactor">
    <cofactor evidence="1">
        <name>FAD</name>
        <dbReference type="ChEBI" id="CHEBI:57692"/>
    </cofactor>
</comment>
<keyword evidence="3" id="KW-0285">Flavoprotein</keyword>
<dbReference type="InterPro" id="IPR046373">
    <property type="entry name" value="Acyl-CoA_Oxase/DH_mid-dom_sf"/>
</dbReference>
<dbReference type="GeneID" id="59343174"/>
<dbReference type="Pfam" id="PF00173">
    <property type="entry name" value="Cyt-b5"/>
    <property type="match status" value="1"/>
</dbReference>
<dbReference type="InterPro" id="IPR009075">
    <property type="entry name" value="AcylCo_DH/oxidase_C"/>
</dbReference>
<evidence type="ECO:0000256" key="5">
    <source>
        <dbReference type="ARBA" id="ARBA00023002"/>
    </source>
</evidence>
<comment type="similarity">
    <text evidence="2">Belongs to the acyl-CoA dehydrogenase family.</text>
</comment>
<dbReference type="InterPro" id="IPR006091">
    <property type="entry name" value="Acyl-CoA_Oxase/DH_mid-dom"/>
</dbReference>
<evidence type="ECO:0000256" key="4">
    <source>
        <dbReference type="ARBA" id="ARBA00022827"/>
    </source>
</evidence>
<dbReference type="PANTHER" id="PTHR48083:SF28">
    <property type="entry name" value="ACYL-COA DEHYDROGENASE FAMILY PROTEIN (AFU_ORTHOLOGUE AFUA_6G10880)-RELATED"/>
    <property type="match status" value="1"/>
</dbReference>
<dbReference type="GO" id="GO:0003995">
    <property type="term" value="F:acyl-CoA dehydrogenase activity"/>
    <property type="evidence" value="ECO:0007669"/>
    <property type="project" value="InterPro"/>
</dbReference>
<dbReference type="AlphaFoldDB" id="A0A8H6T1T5"/>
<dbReference type="InterPro" id="IPR037069">
    <property type="entry name" value="AcylCoA_DH/ox_N_sf"/>
</dbReference>
<dbReference type="PROSITE" id="PS00072">
    <property type="entry name" value="ACYL_COA_DH_1"/>
    <property type="match status" value="1"/>
</dbReference>
<dbReference type="InterPro" id="IPR050741">
    <property type="entry name" value="Acyl-CoA_dehydrogenase"/>
</dbReference>
<dbReference type="InterPro" id="IPR036250">
    <property type="entry name" value="AcylCo_DH-like_C"/>
</dbReference>
<evidence type="ECO:0000256" key="1">
    <source>
        <dbReference type="ARBA" id="ARBA00001974"/>
    </source>
</evidence>
<organism evidence="7 8">
    <name type="scientific">Mycena indigotica</name>
    <dbReference type="NCBI Taxonomy" id="2126181"/>
    <lineage>
        <taxon>Eukaryota</taxon>
        <taxon>Fungi</taxon>
        <taxon>Dikarya</taxon>
        <taxon>Basidiomycota</taxon>
        <taxon>Agaricomycotina</taxon>
        <taxon>Agaricomycetes</taxon>
        <taxon>Agaricomycetidae</taxon>
        <taxon>Agaricales</taxon>
        <taxon>Marasmiineae</taxon>
        <taxon>Mycenaceae</taxon>
        <taxon>Mycena</taxon>
    </lineage>
</organism>
<dbReference type="InterPro" id="IPR006089">
    <property type="entry name" value="Acyl-CoA_DH_CS"/>
</dbReference>
<proteinExistence type="inferred from homology"/>
<evidence type="ECO:0000256" key="2">
    <source>
        <dbReference type="ARBA" id="ARBA00009347"/>
    </source>
</evidence>
<dbReference type="RefSeq" id="XP_037223543.1">
    <property type="nucleotide sequence ID" value="XM_037360658.1"/>
</dbReference>
<dbReference type="SUPFAM" id="SSF47203">
    <property type="entry name" value="Acyl-CoA dehydrogenase C-terminal domain-like"/>
    <property type="match status" value="1"/>
</dbReference>
<feature type="domain" description="Cytochrome b5 heme-binding" evidence="6">
    <location>
        <begin position="3"/>
        <end position="82"/>
    </location>
</feature>
<evidence type="ECO:0000313" key="7">
    <source>
        <dbReference type="EMBL" id="KAF7310093.1"/>
    </source>
</evidence>
<dbReference type="Gene3D" id="2.40.110.10">
    <property type="entry name" value="Butyryl-CoA Dehydrogenase, subunit A, domain 2"/>
    <property type="match status" value="1"/>
</dbReference>
<dbReference type="InterPro" id="IPR001199">
    <property type="entry name" value="Cyt_B5-like_heme/steroid-bd"/>
</dbReference>
<dbReference type="PROSITE" id="PS50255">
    <property type="entry name" value="CYTOCHROME_B5_2"/>
    <property type="match status" value="1"/>
</dbReference>
<dbReference type="Pfam" id="PF00441">
    <property type="entry name" value="Acyl-CoA_dh_1"/>
    <property type="match status" value="1"/>
</dbReference>
<gene>
    <name evidence="7" type="ORF">MIND_00382600</name>
</gene>
<dbReference type="Gene3D" id="1.10.540.10">
    <property type="entry name" value="Acyl-CoA dehydrogenase/oxidase, N-terminal domain"/>
    <property type="match status" value="1"/>
</dbReference>
<dbReference type="GO" id="GO:0005737">
    <property type="term" value="C:cytoplasm"/>
    <property type="evidence" value="ECO:0007669"/>
    <property type="project" value="TreeGrafter"/>
</dbReference>
<dbReference type="Pfam" id="PF02771">
    <property type="entry name" value="Acyl-CoA_dh_N"/>
    <property type="match status" value="1"/>
</dbReference>
<dbReference type="GO" id="GO:0033539">
    <property type="term" value="P:fatty acid beta-oxidation using acyl-CoA dehydrogenase"/>
    <property type="evidence" value="ECO:0007669"/>
    <property type="project" value="TreeGrafter"/>
</dbReference>
<dbReference type="InterPro" id="IPR036400">
    <property type="entry name" value="Cyt_B5-like_heme/steroid_sf"/>
</dbReference>
<accession>A0A8H6T1T5</accession>
<dbReference type="InterPro" id="IPR009100">
    <property type="entry name" value="AcylCoA_DH/oxidase_NM_dom_sf"/>
</dbReference>
<keyword evidence="8" id="KW-1185">Reference proteome</keyword>
<evidence type="ECO:0000259" key="6">
    <source>
        <dbReference type="PROSITE" id="PS50255"/>
    </source>
</evidence>
<sequence length="513" mass="56240">MTSKQYTKEEVAKHNKKGDLWIVIDGRVFDLSRFAAMHPGGLSVLLDEEVAGQDATEAFFGLHRQEILLRPQYARLQIGTVVGETPQIVARAPGELSSVPYAEPTWLTKGYHSPYFGDKHRAFQAAVRKLLEEVVLPDALAREEDGKPVSQAVWDKLAEANIMAMRFGAGPHLQGRTLLGGIIKPEEMTTLYSLILNQEFARFNARGYADGGNGSLIGLPPILKYGKPALRDKIMNEFFDGKKFVSLAISEAFAGSDVSGMKTFAKKTDAGWLVTGTKKWITGGMVASYFTVGCRSEKGMVVLVIERGPGVETKPIKTAYSSAAGTAFVTFDNVLVPFENQLGQDGKGLHVILANFNDERWGMTAAAIASHRVVVEECLKWATQRKVFGKPLVSQAVIRSKLAAMISRVESAQAWIENITYQMANMNHQEQAILLAGQIALLKSYATKTAQETAEDAVQIFGGRGITRTGMGRHIEHYHRTVVFDAILGGTEDVLEDLGVRQALRAMPKNARL</sequence>
<dbReference type="GO" id="GO:0050660">
    <property type="term" value="F:flavin adenine dinucleotide binding"/>
    <property type="evidence" value="ECO:0007669"/>
    <property type="project" value="InterPro"/>
</dbReference>
<dbReference type="Gene3D" id="3.10.120.10">
    <property type="entry name" value="Cytochrome b5-like heme/steroid binding domain"/>
    <property type="match status" value="1"/>
</dbReference>
<protein>
    <submittedName>
        <fullName evidence="7">Acyl-CoA dehydrogenase</fullName>
    </submittedName>
</protein>
<dbReference type="SUPFAM" id="SSF55856">
    <property type="entry name" value="Cytochrome b5-like heme/steroid binding domain"/>
    <property type="match status" value="1"/>
</dbReference>
<dbReference type="EMBL" id="JACAZF010000003">
    <property type="protein sequence ID" value="KAF7310093.1"/>
    <property type="molecule type" value="Genomic_DNA"/>
</dbReference>
<keyword evidence="4" id="KW-0274">FAD</keyword>
<dbReference type="SMART" id="SM01117">
    <property type="entry name" value="Cyt-b5"/>
    <property type="match status" value="1"/>
</dbReference>
<evidence type="ECO:0000313" key="8">
    <source>
        <dbReference type="Proteomes" id="UP000636479"/>
    </source>
</evidence>
<dbReference type="OrthoDB" id="2588832at2759"/>
<dbReference type="Pfam" id="PF02770">
    <property type="entry name" value="Acyl-CoA_dh_M"/>
    <property type="match status" value="1"/>
</dbReference>
<dbReference type="SUPFAM" id="SSF56645">
    <property type="entry name" value="Acyl-CoA dehydrogenase NM domain-like"/>
    <property type="match status" value="1"/>
</dbReference>
<evidence type="ECO:0000256" key="3">
    <source>
        <dbReference type="ARBA" id="ARBA00022630"/>
    </source>
</evidence>
<dbReference type="Proteomes" id="UP000636479">
    <property type="component" value="Unassembled WGS sequence"/>
</dbReference>